<organism evidence="30 31">
    <name type="scientific">Ectocarpus siliculosus</name>
    <name type="common">Brown alga</name>
    <name type="synonym">Conferva siliculosa</name>
    <dbReference type="NCBI Taxonomy" id="2880"/>
    <lineage>
        <taxon>Eukaryota</taxon>
        <taxon>Sar</taxon>
        <taxon>Stramenopiles</taxon>
        <taxon>Ochrophyta</taxon>
        <taxon>PX clade</taxon>
        <taxon>Phaeophyceae</taxon>
        <taxon>Ectocarpales</taxon>
        <taxon>Ectocarpaceae</taxon>
        <taxon>Ectocarpus</taxon>
    </lineage>
</organism>
<dbReference type="InterPro" id="IPR003563">
    <property type="entry name" value="8ODP"/>
</dbReference>
<name>D8LFE9_ECTSI</name>
<dbReference type="InterPro" id="IPR000086">
    <property type="entry name" value="NUDIX_hydrolase_dom"/>
</dbReference>
<evidence type="ECO:0000256" key="17">
    <source>
        <dbReference type="ARBA" id="ARBA00026218"/>
    </source>
</evidence>
<dbReference type="CDD" id="cd03427">
    <property type="entry name" value="NUDIX_MTH1_Nudt1"/>
    <property type="match status" value="1"/>
</dbReference>
<evidence type="ECO:0000256" key="14">
    <source>
        <dbReference type="ARBA" id="ARBA00024486"/>
    </source>
</evidence>
<dbReference type="InterPro" id="IPR020084">
    <property type="entry name" value="NUDIX_hydrolase_CS"/>
</dbReference>
<evidence type="ECO:0000256" key="18">
    <source>
        <dbReference type="ARBA" id="ARBA00029673"/>
    </source>
</evidence>
<evidence type="ECO:0000256" key="27">
    <source>
        <dbReference type="RuleBase" id="RU003476"/>
    </source>
</evidence>
<dbReference type="PRINTS" id="PR01403">
    <property type="entry name" value="8OXTPHPHTASE"/>
</dbReference>
<evidence type="ECO:0000256" key="4">
    <source>
        <dbReference type="ARBA" id="ARBA00005582"/>
    </source>
</evidence>
<comment type="catalytic activity">
    <reaction evidence="13">
        <text>2-oxo-dATP + H2O = 2-oxo-dAMP + diphosphate + H(+)</text>
        <dbReference type="Rhea" id="RHEA:31583"/>
        <dbReference type="ChEBI" id="CHEBI:15377"/>
        <dbReference type="ChEBI" id="CHEBI:15378"/>
        <dbReference type="ChEBI" id="CHEBI:33019"/>
        <dbReference type="ChEBI" id="CHEBI:63212"/>
        <dbReference type="ChEBI" id="CHEBI:77897"/>
        <dbReference type="EC" id="3.6.1.56"/>
    </reaction>
    <physiologicalReaction direction="left-to-right" evidence="13">
        <dbReference type="Rhea" id="RHEA:31584"/>
    </physiologicalReaction>
</comment>
<evidence type="ECO:0000256" key="13">
    <source>
        <dbReference type="ARBA" id="ARBA00024459"/>
    </source>
</evidence>
<dbReference type="EMBL" id="FN648054">
    <property type="protein sequence ID" value="CBN75609.1"/>
    <property type="molecule type" value="Genomic_DNA"/>
</dbReference>
<evidence type="ECO:0000256" key="26">
    <source>
        <dbReference type="ARBA" id="ARBA00053094"/>
    </source>
</evidence>
<dbReference type="PRINTS" id="PR00502">
    <property type="entry name" value="NUDIXFAMILY"/>
</dbReference>
<proteinExistence type="inferred from homology"/>
<dbReference type="PANTHER" id="PTHR43758:SF2">
    <property type="entry name" value="OXIDIZED PURINE NUCLEOSIDE TRIPHOSPHATE HYDROLASE"/>
    <property type="match status" value="1"/>
</dbReference>
<evidence type="ECO:0000256" key="3">
    <source>
        <dbReference type="ARBA" id="ARBA00004496"/>
    </source>
</evidence>
<dbReference type="GO" id="GO:0042262">
    <property type="term" value="P:DNA protection"/>
    <property type="evidence" value="ECO:0007669"/>
    <property type="project" value="InterPro"/>
</dbReference>
<evidence type="ECO:0000256" key="9">
    <source>
        <dbReference type="ARBA" id="ARBA00022842"/>
    </source>
</evidence>
<evidence type="ECO:0000256" key="2">
    <source>
        <dbReference type="ARBA" id="ARBA00004123"/>
    </source>
</evidence>
<comment type="catalytic activity">
    <reaction evidence="24">
        <text>O(6)-methyl-dGTP + H2O = O(6)-methyl-dGMP + diphosphate + H(+)</text>
        <dbReference type="Rhea" id="RHEA:67600"/>
        <dbReference type="ChEBI" id="CHEBI:15377"/>
        <dbReference type="ChEBI" id="CHEBI:15378"/>
        <dbReference type="ChEBI" id="CHEBI:33019"/>
        <dbReference type="ChEBI" id="CHEBI:169974"/>
        <dbReference type="ChEBI" id="CHEBI:169975"/>
    </reaction>
    <physiologicalReaction direction="left-to-right" evidence="24">
        <dbReference type="Rhea" id="RHEA:67601"/>
    </physiologicalReaction>
</comment>
<evidence type="ECO:0000256" key="5">
    <source>
        <dbReference type="ARBA" id="ARBA00011245"/>
    </source>
</evidence>
<dbReference type="GO" id="GO:0005634">
    <property type="term" value="C:nucleus"/>
    <property type="evidence" value="ECO:0007669"/>
    <property type="project" value="UniProtKB-SubCell"/>
</dbReference>
<comment type="similarity">
    <text evidence="4 27">Belongs to the Nudix hydrolase family.</text>
</comment>
<evidence type="ECO:0000256" key="15">
    <source>
        <dbReference type="ARBA" id="ARBA00024596"/>
    </source>
</evidence>
<evidence type="ECO:0000256" key="16">
    <source>
        <dbReference type="ARBA" id="ARBA00026103"/>
    </source>
</evidence>
<dbReference type="InterPro" id="IPR015797">
    <property type="entry name" value="NUDIX_hydrolase-like_dom_sf"/>
</dbReference>
<dbReference type="OMA" id="MWADDEF"/>
<reference evidence="30 31" key="1">
    <citation type="journal article" date="2010" name="Nature">
        <title>The Ectocarpus genome and the independent evolution of multicellularity in brown algae.</title>
        <authorList>
            <person name="Cock J.M."/>
            <person name="Sterck L."/>
            <person name="Rouze P."/>
            <person name="Scornet D."/>
            <person name="Allen A.E."/>
            <person name="Amoutzias G."/>
            <person name="Anthouard V."/>
            <person name="Artiguenave F."/>
            <person name="Aury J.M."/>
            <person name="Badger J.H."/>
            <person name="Beszteri B."/>
            <person name="Billiau K."/>
            <person name="Bonnet E."/>
            <person name="Bothwell J.H."/>
            <person name="Bowler C."/>
            <person name="Boyen C."/>
            <person name="Brownlee C."/>
            <person name="Carrano C.J."/>
            <person name="Charrier B."/>
            <person name="Cho G.Y."/>
            <person name="Coelho S.M."/>
            <person name="Collen J."/>
            <person name="Corre E."/>
            <person name="Da Silva C."/>
            <person name="Delage L."/>
            <person name="Delaroque N."/>
            <person name="Dittami S.M."/>
            <person name="Doulbeau S."/>
            <person name="Elias M."/>
            <person name="Farnham G."/>
            <person name="Gachon C.M."/>
            <person name="Gschloessl B."/>
            <person name="Heesch S."/>
            <person name="Jabbari K."/>
            <person name="Jubin C."/>
            <person name="Kawai H."/>
            <person name="Kimura K."/>
            <person name="Kloareg B."/>
            <person name="Kupper F.C."/>
            <person name="Lang D."/>
            <person name="Le Bail A."/>
            <person name="Leblanc C."/>
            <person name="Lerouge P."/>
            <person name="Lohr M."/>
            <person name="Lopez P.J."/>
            <person name="Martens C."/>
            <person name="Maumus F."/>
            <person name="Michel G."/>
            <person name="Miranda-Saavedra D."/>
            <person name="Morales J."/>
            <person name="Moreau H."/>
            <person name="Motomura T."/>
            <person name="Nagasato C."/>
            <person name="Napoli C.A."/>
            <person name="Nelson D.R."/>
            <person name="Nyvall-Collen P."/>
            <person name="Peters A.F."/>
            <person name="Pommier C."/>
            <person name="Potin P."/>
            <person name="Poulain J."/>
            <person name="Quesneville H."/>
            <person name="Read B."/>
            <person name="Rensing S.A."/>
            <person name="Ritter A."/>
            <person name="Rousvoal S."/>
            <person name="Samanta M."/>
            <person name="Samson G."/>
            <person name="Schroeder D.C."/>
            <person name="Segurens B."/>
            <person name="Strittmatter M."/>
            <person name="Tonon T."/>
            <person name="Tregear J.W."/>
            <person name="Valentin K."/>
            <person name="von Dassow P."/>
            <person name="Yamagishi T."/>
            <person name="Van de Peer Y."/>
            <person name="Wincker P."/>
        </authorList>
    </citation>
    <scope>NUCLEOTIDE SEQUENCE [LARGE SCALE GENOMIC DNA]</scope>
    <source>
        <strain evidence="31">Ec32 / CCAP1310/4</strain>
    </source>
</reference>
<dbReference type="EC" id="3.6.1.56" evidence="16"/>
<evidence type="ECO:0000256" key="24">
    <source>
        <dbReference type="ARBA" id="ARBA00048894"/>
    </source>
</evidence>
<keyword evidence="31" id="KW-1185">Reference proteome</keyword>
<comment type="subunit">
    <text evidence="5">Monomer.</text>
</comment>
<evidence type="ECO:0000256" key="1">
    <source>
        <dbReference type="ARBA" id="ARBA00001946"/>
    </source>
</evidence>
<evidence type="ECO:0000256" key="8">
    <source>
        <dbReference type="ARBA" id="ARBA00022801"/>
    </source>
</evidence>
<keyword evidence="8 27" id="KW-0378">Hydrolase</keyword>
<evidence type="ECO:0000313" key="30">
    <source>
        <dbReference type="EMBL" id="CBN75609.1"/>
    </source>
</evidence>
<evidence type="ECO:0000256" key="20">
    <source>
        <dbReference type="ARBA" id="ARBA00030682"/>
    </source>
</evidence>
<evidence type="ECO:0000313" key="31">
    <source>
        <dbReference type="Proteomes" id="UP000002630"/>
    </source>
</evidence>
<dbReference type="PROSITE" id="PS00893">
    <property type="entry name" value="NUDIX_BOX"/>
    <property type="match status" value="1"/>
</dbReference>
<comment type="catalytic activity">
    <reaction evidence="15">
        <text>2-oxo-ATP + H2O = 2-oxo-AMP + diphosphate + H(+)</text>
        <dbReference type="Rhea" id="RHEA:67392"/>
        <dbReference type="ChEBI" id="CHEBI:15377"/>
        <dbReference type="ChEBI" id="CHEBI:15378"/>
        <dbReference type="ChEBI" id="CHEBI:33019"/>
        <dbReference type="ChEBI" id="CHEBI:71395"/>
        <dbReference type="ChEBI" id="CHEBI:172878"/>
    </reaction>
    <physiologicalReaction direction="left-to-right" evidence="15">
        <dbReference type="Rhea" id="RHEA:67393"/>
    </physiologicalReaction>
</comment>
<evidence type="ECO:0000256" key="7">
    <source>
        <dbReference type="ARBA" id="ARBA00022723"/>
    </source>
</evidence>
<comment type="catalytic activity">
    <reaction evidence="25">
        <text>N(6)-methyl-dATP + H2O = N(6)-methyl-dAMP + diphosphate + H(+)</text>
        <dbReference type="Rhea" id="RHEA:67604"/>
        <dbReference type="ChEBI" id="CHEBI:15377"/>
        <dbReference type="ChEBI" id="CHEBI:15378"/>
        <dbReference type="ChEBI" id="CHEBI:33019"/>
        <dbReference type="ChEBI" id="CHEBI:169976"/>
        <dbReference type="ChEBI" id="CHEBI:172872"/>
    </reaction>
    <physiologicalReaction direction="left-to-right" evidence="25">
        <dbReference type="Rhea" id="RHEA:67605"/>
    </physiologicalReaction>
</comment>
<evidence type="ECO:0000256" key="23">
    <source>
        <dbReference type="ARBA" id="ARBA00048002"/>
    </source>
</evidence>
<dbReference type="GO" id="GO:0046872">
    <property type="term" value="F:metal ion binding"/>
    <property type="evidence" value="ECO:0007669"/>
    <property type="project" value="UniProtKB-KW"/>
</dbReference>
<evidence type="ECO:0000256" key="12">
    <source>
        <dbReference type="ARBA" id="ARBA00024448"/>
    </source>
</evidence>
<comment type="cofactor">
    <cofactor evidence="1">
        <name>Mg(2+)</name>
        <dbReference type="ChEBI" id="CHEBI:18420"/>
    </cofactor>
</comment>
<keyword evidence="9" id="KW-0460">Magnesium</keyword>
<dbReference type="STRING" id="2880.D8LFE9"/>
<comment type="function">
    <text evidence="26">Oxidized purine nucleoside triphosphate hydrolase which is a prominent sanitizer of the oxidized nucleotide pool. Catalyzes the hydrolysis of 2-oxo-dATP (2-hydroxy-dATP) into 2-oxo-dAMP. Also has a significant hydrolase activity toward 2-oxo-ATP, 8-oxo-dGTP and 8-oxo-dATP. Through the hydrolysis of oxidized purine nucleoside triphosphates, prevents their incorporation into DNA and the subsequent transversions A:T to C:G and G:C to T:A. Also catalyzes the hydrolysis of methylated purine nucleoside triphosphate preventing their integration into DNA. Through this antimutagenic activity protects cells from oxidative stress.</text>
</comment>
<dbReference type="eggNOG" id="ENOG502S254">
    <property type="taxonomic scope" value="Eukaryota"/>
</dbReference>
<feature type="region of interest" description="Disordered" evidence="28">
    <location>
        <begin position="32"/>
        <end position="53"/>
    </location>
</feature>
<gene>
    <name evidence="30" type="ORF">Esi_0148_0060</name>
</gene>
<dbReference type="GO" id="GO:0008413">
    <property type="term" value="F:8-oxo-7,8-dihydroguanosine triphosphate pyrophosphatase activity"/>
    <property type="evidence" value="ECO:0007669"/>
    <property type="project" value="InterPro"/>
</dbReference>
<feature type="domain" description="Nudix hydrolase" evidence="29">
    <location>
        <begin position="26"/>
        <end position="170"/>
    </location>
</feature>
<keyword evidence="11" id="KW-0539">Nucleus</keyword>
<evidence type="ECO:0000256" key="19">
    <source>
        <dbReference type="ARBA" id="ARBA00030634"/>
    </source>
</evidence>
<evidence type="ECO:0000256" key="6">
    <source>
        <dbReference type="ARBA" id="ARBA00022490"/>
    </source>
</evidence>
<sequence length="213" mass="23889">MASVSPSAATESDSKKSVKDLTLVFCRRTKRSSDIGSEGGGGGGSSGDSDDDAKEILLGMKKRGFGEGKWNGFGGKVESGESVEEAAKRELMEEAGVTARELSLRGRLIFHVPSYPSVMRVHVYEAVSFEGEPEESEEMRPRWFRIRDLPLKEMWADDEHWMPLFLEGKSFRGEFHFSDEQTILRHVLEAVTPQEMMQVVLREHGMDAKRQCT</sequence>
<dbReference type="GO" id="GO:0003723">
    <property type="term" value="F:RNA binding"/>
    <property type="evidence" value="ECO:0007669"/>
    <property type="project" value="UniProtKB-KW"/>
</dbReference>
<keyword evidence="10" id="KW-0694">RNA-binding</keyword>
<evidence type="ECO:0000259" key="29">
    <source>
        <dbReference type="PROSITE" id="PS51462"/>
    </source>
</evidence>
<feature type="compositionally biased region" description="Gly residues" evidence="28">
    <location>
        <begin position="37"/>
        <end position="46"/>
    </location>
</feature>
<dbReference type="Proteomes" id="UP000002630">
    <property type="component" value="Linkage Group LG18"/>
</dbReference>
<dbReference type="OrthoDB" id="408303at2759"/>
<dbReference type="InterPro" id="IPR020476">
    <property type="entry name" value="Nudix_hydrolase"/>
</dbReference>
<dbReference type="Gene3D" id="3.90.79.10">
    <property type="entry name" value="Nucleoside Triphosphate Pyrophosphohydrolase"/>
    <property type="match status" value="1"/>
</dbReference>
<dbReference type="Pfam" id="PF00293">
    <property type="entry name" value="NUDIX"/>
    <property type="match status" value="1"/>
</dbReference>
<comment type="catalytic activity">
    <reaction evidence="14">
        <text>8-oxo-dGTP + H2O = 8-oxo-dGMP + diphosphate + H(+)</text>
        <dbReference type="Rhea" id="RHEA:31575"/>
        <dbReference type="ChEBI" id="CHEBI:15377"/>
        <dbReference type="ChEBI" id="CHEBI:15378"/>
        <dbReference type="ChEBI" id="CHEBI:33019"/>
        <dbReference type="ChEBI" id="CHEBI:63224"/>
        <dbReference type="ChEBI" id="CHEBI:77896"/>
    </reaction>
    <physiologicalReaction direction="left-to-right" evidence="14">
        <dbReference type="Rhea" id="RHEA:31576"/>
    </physiologicalReaction>
</comment>
<keyword evidence="7" id="KW-0479">Metal-binding</keyword>
<evidence type="ECO:0000256" key="25">
    <source>
        <dbReference type="ARBA" id="ARBA00049032"/>
    </source>
</evidence>
<dbReference type="GO" id="GO:0008828">
    <property type="term" value="F:dATP diphosphatase activity"/>
    <property type="evidence" value="ECO:0007669"/>
    <property type="project" value="UniProtKB-EC"/>
</dbReference>
<dbReference type="PROSITE" id="PS51462">
    <property type="entry name" value="NUDIX"/>
    <property type="match status" value="1"/>
</dbReference>
<evidence type="ECO:0000256" key="22">
    <source>
        <dbReference type="ARBA" id="ARBA00032071"/>
    </source>
</evidence>
<dbReference type="InParanoid" id="D8LFE9"/>
<evidence type="ECO:0000256" key="21">
    <source>
        <dbReference type="ARBA" id="ARBA00031927"/>
    </source>
</evidence>
<dbReference type="AlphaFoldDB" id="D8LFE9"/>
<dbReference type="PANTHER" id="PTHR43758">
    <property type="entry name" value="7,8-DIHYDRO-8-OXOGUANINE TRIPHOSPHATASE"/>
    <property type="match status" value="1"/>
</dbReference>
<evidence type="ECO:0000256" key="10">
    <source>
        <dbReference type="ARBA" id="ARBA00022884"/>
    </source>
</evidence>
<evidence type="ECO:0000256" key="11">
    <source>
        <dbReference type="ARBA" id="ARBA00023242"/>
    </source>
</evidence>
<dbReference type="GO" id="GO:0005737">
    <property type="term" value="C:cytoplasm"/>
    <property type="evidence" value="ECO:0007669"/>
    <property type="project" value="UniProtKB-SubCell"/>
</dbReference>
<keyword evidence="6" id="KW-0963">Cytoplasm</keyword>
<evidence type="ECO:0000256" key="28">
    <source>
        <dbReference type="SAM" id="MobiDB-lite"/>
    </source>
</evidence>
<dbReference type="SUPFAM" id="SSF55811">
    <property type="entry name" value="Nudix"/>
    <property type="match status" value="1"/>
</dbReference>
<comment type="catalytic activity">
    <reaction evidence="12">
        <text>8-oxo-dATP + H2O = 8-oxo-dAMP + diphosphate + H(+)</text>
        <dbReference type="Rhea" id="RHEA:65396"/>
        <dbReference type="ChEBI" id="CHEBI:15377"/>
        <dbReference type="ChEBI" id="CHEBI:15378"/>
        <dbReference type="ChEBI" id="CHEBI:33019"/>
        <dbReference type="ChEBI" id="CHEBI:71361"/>
        <dbReference type="ChEBI" id="CHEBI:172871"/>
    </reaction>
    <physiologicalReaction direction="left-to-right" evidence="12">
        <dbReference type="Rhea" id="RHEA:65397"/>
    </physiologicalReaction>
</comment>
<dbReference type="EMBL" id="FN649743">
    <property type="protein sequence ID" value="CBN75609.1"/>
    <property type="molecule type" value="Genomic_DNA"/>
</dbReference>
<accession>D8LFE9</accession>
<comment type="catalytic activity">
    <reaction evidence="23">
        <text>N(6)-methyl-ATP + H2O = N(6)-methyl-AMP + diphosphate + H(+)</text>
        <dbReference type="Rhea" id="RHEA:67608"/>
        <dbReference type="ChEBI" id="CHEBI:15377"/>
        <dbReference type="ChEBI" id="CHEBI:15378"/>
        <dbReference type="ChEBI" id="CHEBI:33019"/>
        <dbReference type="ChEBI" id="CHEBI:144842"/>
        <dbReference type="ChEBI" id="CHEBI:172873"/>
    </reaction>
    <physiologicalReaction direction="left-to-right" evidence="23">
        <dbReference type="Rhea" id="RHEA:67609"/>
    </physiologicalReaction>
</comment>
<protein>
    <recommendedName>
        <fullName evidence="17">Oxidized purine nucleoside triphosphate hydrolase</fullName>
        <ecNumber evidence="16">3.6.1.56</ecNumber>
    </recommendedName>
    <alternativeName>
        <fullName evidence="21">2-hydroxy-dATP diphosphatase</fullName>
    </alternativeName>
    <alternativeName>
        <fullName evidence="20">7,8-dihydro-8-oxoguanine triphosphatase</fullName>
    </alternativeName>
    <alternativeName>
        <fullName evidence="19">8-oxo-dGTPase</fullName>
    </alternativeName>
    <alternativeName>
        <fullName evidence="22">Methylated purine nucleoside triphosphate hydrolase</fullName>
    </alternativeName>
    <alternativeName>
        <fullName evidence="18">Nucleoside diphosphate-linked moiety X motif 1</fullName>
    </alternativeName>
</protein>
<comment type="subcellular location">
    <subcellularLocation>
        <location evidence="3">Cytoplasm</location>
    </subcellularLocation>
    <subcellularLocation>
        <location evidence="2">Nucleus</location>
    </subcellularLocation>
</comment>